<reference evidence="2 3" key="1">
    <citation type="submission" date="2020-08" db="EMBL/GenBank/DDBJ databases">
        <title>Genomic Encyclopedia of Type Strains, Phase III (KMG-III): the genomes of soil and plant-associated and newly described type strains.</title>
        <authorList>
            <person name="Whitman W."/>
        </authorList>
    </citation>
    <scope>NUCLEOTIDE SEQUENCE [LARGE SCALE GENOMIC DNA]</scope>
    <source>
        <strain evidence="2 3">CECT 8960</strain>
    </source>
</reference>
<evidence type="ECO:0000313" key="3">
    <source>
        <dbReference type="Proteomes" id="UP000520767"/>
    </source>
</evidence>
<dbReference type="RefSeq" id="WP_184812131.1">
    <property type="nucleotide sequence ID" value="NZ_JACHJQ010000004.1"/>
</dbReference>
<protein>
    <recommendedName>
        <fullName evidence="4">Fibronectin attachment protein</fullName>
    </recommendedName>
</protein>
<feature type="region of interest" description="Disordered" evidence="1">
    <location>
        <begin position="42"/>
        <end position="68"/>
    </location>
</feature>
<evidence type="ECO:0008006" key="4">
    <source>
        <dbReference type="Google" id="ProtNLM"/>
    </source>
</evidence>
<accession>A0A7W7VFH3</accession>
<keyword evidence="3" id="KW-1185">Reference proteome</keyword>
<dbReference type="Proteomes" id="UP000520767">
    <property type="component" value="Unassembled WGS sequence"/>
</dbReference>
<dbReference type="AlphaFoldDB" id="A0A7W7VFH3"/>
<sequence>MASVRSLSSRWVAWAFAAAYLVVSAAVGAVLLTMPKTDAAGAENPTTYISSDGSSSPPVSSSTAPAGFQRVRGPAGLSTVIPDGWQAVSAGGPGALRAVDPSDPARIVGFGGARASSSDIVRVHVAYESGFASRTVAYRRLDLNSATYGGHPAVEWEFQHRDGRGLQRVHSLYWLVDGVEYFVFASAPDEEWARMQPVYEAMIANSRP</sequence>
<proteinExistence type="predicted"/>
<evidence type="ECO:0000313" key="2">
    <source>
        <dbReference type="EMBL" id="MBB4908010.1"/>
    </source>
</evidence>
<comment type="caution">
    <text evidence="2">The sequence shown here is derived from an EMBL/GenBank/DDBJ whole genome shotgun (WGS) entry which is preliminary data.</text>
</comment>
<name>A0A7W7VFH3_9PSEU</name>
<evidence type="ECO:0000256" key="1">
    <source>
        <dbReference type="SAM" id="MobiDB-lite"/>
    </source>
</evidence>
<organism evidence="2 3">
    <name type="scientific">Actinophytocola algeriensis</name>
    <dbReference type="NCBI Taxonomy" id="1768010"/>
    <lineage>
        <taxon>Bacteria</taxon>
        <taxon>Bacillati</taxon>
        <taxon>Actinomycetota</taxon>
        <taxon>Actinomycetes</taxon>
        <taxon>Pseudonocardiales</taxon>
        <taxon>Pseudonocardiaceae</taxon>
    </lineage>
</organism>
<gene>
    <name evidence="2" type="ORF">FHR82_004252</name>
</gene>
<dbReference type="EMBL" id="JACHJQ010000004">
    <property type="protein sequence ID" value="MBB4908010.1"/>
    <property type="molecule type" value="Genomic_DNA"/>
</dbReference>
<feature type="compositionally biased region" description="Low complexity" evidence="1">
    <location>
        <begin position="50"/>
        <end position="62"/>
    </location>
</feature>